<feature type="compositionally biased region" description="Low complexity" evidence="1">
    <location>
        <begin position="146"/>
        <end position="171"/>
    </location>
</feature>
<dbReference type="Proteomes" id="UP000054350">
    <property type="component" value="Unassembled WGS sequence"/>
</dbReference>
<evidence type="ECO:0000256" key="1">
    <source>
        <dbReference type="SAM" id="MobiDB-lite"/>
    </source>
</evidence>
<protein>
    <submittedName>
        <fullName evidence="2">Uncharacterized protein</fullName>
    </submittedName>
</protein>
<reference evidence="2 3" key="2">
    <citation type="submission" date="2009-11" db="EMBL/GenBank/DDBJ databases">
        <title>The Genome Sequence of Allomyces macrogynus strain ATCC 38327.</title>
        <authorList>
            <consortium name="The Broad Institute Genome Sequencing Platform"/>
            <person name="Russ C."/>
            <person name="Cuomo C."/>
            <person name="Shea T."/>
            <person name="Young S.K."/>
            <person name="Zeng Q."/>
            <person name="Koehrsen M."/>
            <person name="Haas B."/>
            <person name="Borodovsky M."/>
            <person name="Guigo R."/>
            <person name="Alvarado L."/>
            <person name="Berlin A."/>
            <person name="Borenstein D."/>
            <person name="Chen Z."/>
            <person name="Engels R."/>
            <person name="Freedman E."/>
            <person name="Gellesch M."/>
            <person name="Goldberg J."/>
            <person name="Griggs A."/>
            <person name="Gujja S."/>
            <person name="Heiman D."/>
            <person name="Hepburn T."/>
            <person name="Howarth C."/>
            <person name="Jen D."/>
            <person name="Larson L."/>
            <person name="Lewis B."/>
            <person name="Mehta T."/>
            <person name="Park D."/>
            <person name="Pearson M."/>
            <person name="Roberts A."/>
            <person name="Saif S."/>
            <person name="Shenoy N."/>
            <person name="Sisk P."/>
            <person name="Stolte C."/>
            <person name="Sykes S."/>
            <person name="Walk T."/>
            <person name="White J."/>
            <person name="Yandava C."/>
            <person name="Burger G."/>
            <person name="Gray M.W."/>
            <person name="Holland P.W.H."/>
            <person name="King N."/>
            <person name="Lang F.B.F."/>
            <person name="Roger A.J."/>
            <person name="Ruiz-Trillo I."/>
            <person name="Lander E."/>
            <person name="Nusbaum C."/>
        </authorList>
    </citation>
    <scope>NUCLEOTIDE SEQUENCE [LARGE SCALE GENOMIC DNA]</scope>
    <source>
        <strain evidence="2 3">ATCC 38327</strain>
    </source>
</reference>
<feature type="compositionally biased region" description="Acidic residues" evidence="1">
    <location>
        <begin position="26"/>
        <end position="40"/>
    </location>
</feature>
<proteinExistence type="predicted"/>
<sequence length="289" mass="31746">MPERADRRFRRRRSASGPDTINHSDGDDDDDADFEDVDADESDVRARSKCPDGWRCPLARKRCPWTAGMSASIKLAKLAEPPETNVYYQCLPDSPYLDLARHCAKELHLQEMSWVFCRGPGGCYSIWLRIYKHLKPALARTTLAVSPAPASTPPRSSRQSAPAAVLSVPSSSKRERSASPPPPPPPPPRPRRGTRADSVIVSSTTPDRARRDRPPPPPATSVPAALVTHHLALANAQVALQTQRTFLELRTRMHALGYSREEIDREVAIARGMSVAGMMGMGSAGWRAS</sequence>
<reference evidence="2 3" key="1">
    <citation type="submission" date="2009-11" db="EMBL/GenBank/DDBJ databases">
        <title>Annotation of Allomyces macrogynus ATCC 38327.</title>
        <authorList>
            <consortium name="The Broad Institute Genome Sequencing Platform"/>
            <person name="Russ C."/>
            <person name="Cuomo C."/>
            <person name="Burger G."/>
            <person name="Gray M.W."/>
            <person name="Holland P.W.H."/>
            <person name="King N."/>
            <person name="Lang F.B.F."/>
            <person name="Roger A.J."/>
            <person name="Ruiz-Trillo I."/>
            <person name="Young S.K."/>
            <person name="Zeng Q."/>
            <person name="Gargeya S."/>
            <person name="Fitzgerald M."/>
            <person name="Haas B."/>
            <person name="Abouelleil A."/>
            <person name="Alvarado L."/>
            <person name="Arachchi H.M."/>
            <person name="Berlin A."/>
            <person name="Chapman S.B."/>
            <person name="Gearin G."/>
            <person name="Goldberg J."/>
            <person name="Griggs A."/>
            <person name="Gujja S."/>
            <person name="Hansen M."/>
            <person name="Heiman D."/>
            <person name="Howarth C."/>
            <person name="Larimer J."/>
            <person name="Lui A."/>
            <person name="MacDonald P.J.P."/>
            <person name="McCowen C."/>
            <person name="Montmayeur A."/>
            <person name="Murphy C."/>
            <person name="Neiman D."/>
            <person name="Pearson M."/>
            <person name="Priest M."/>
            <person name="Roberts A."/>
            <person name="Saif S."/>
            <person name="Shea T."/>
            <person name="Sisk P."/>
            <person name="Stolte C."/>
            <person name="Sykes S."/>
            <person name="Wortman J."/>
            <person name="Nusbaum C."/>
            <person name="Birren B."/>
        </authorList>
    </citation>
    <scope>NUCLEOTIDE SEQUENCE [LARGE SCALE GENOMIC DNA]</scope>
    <source>
        <strain evidence="2 3">ATCC 38327</strain>
    </source>
</reference>
<evidence type="ECO:0000313" key="2">
    <source>
        <dbReference type="EMBL" id="KNE61762.1"/>
    </source>
</evidence>
<dbReference type="AlphaFoldDB" id="A0A0L0SH39"/>
<accession>A0A0L0SH39</accession>
<organism evidence="2 3">
    <name type="scientific">Allomyces macrogynus (strain ATCC 38327)</name>
    <name type="common">Allomyces javanicus var. macrogynus</name>
    <dbReference type="NCBI Taxonomy" id="578462"/>
    <lineage>
        <taxon>Eukaryota</taxon>
        <taxon>Fungi</taxon>
        <taxon>Fungi incertae sedis</taxon>
        <taxon>Blastocladiomycota</taxon>
        <taxon>Blastocladiomycetes</taxon>
        <taxon>Blastocladiales</taxon>
        <taxon>Blastocladiaceae</taxon>
        <taxon>Allomyces</taxon>
    </lineage>
</organism>
<evidence type="ECO:0000313" key="3">
    <source>
        <dbReference type="Proteomes" id="UP000054350"/>
    </source>
</evidence>
<gene>
    <name evidence="2" type="ORF">AMAG_06562</name>
</gene>
<feature type="compositionally biased region" description="Pro residues" evidence="1">
    <location>
        <begin position="179"/>
        <end position="188"/>
    </location>
</feature>
<name>A0A0L0SH39_ALLM3</name>
<feature type="region of interest" description="Disordered" evidence="1">
    <location>
        <begin position="1"/>
        <end position="40"/>
    </location>
</feature>
<dbReference type="VEuPathDB" id="FungiDB:AMAG_06562"/>
<dbReference type="EMBL" id="GG745338">
    <property type="protein sequence ID" value="KNE61762.1"/>
    <property type="molecule type" value="Genomic_DNA"/>
</dbReference>
<keyword evidence="3" id="KW-1185">Reference proteome</keyword>
<feature type="region of interest" description="Disordered" evidence="1">
    <location>
        <begin position="146"/>
        <end position="222"/>
    </location>
</feature>